<proteinExistence type="predicted"/>
<evidence type="ECO:0000313" key="2">
    <source>
        <dbReference type="Proteomes" id="UP000325690"/>
    </source>
</evidence>
<gene>
    <name evidence="1" type="ORF">MPHL21000_06705</name>
</gene>
<dbReference type="EMBL" id="ANBP01000006">
    <property type="protein sequence ID" value="KAB7757772.1"/>
    <property type="molecule type" value="Genomic_DNA"/>
</dbReference>
<accession>A0A5N5V762</accession>
<name>A0A5N5V762_MYCPH</name>
<sequence length="92" mass="10132">MLASPDRYEAALRRLPQAHSLALRLSDAGVADDVICDYLHIEPECLDPLIELARAKLRTALERAVPDKSLLVKTPNATILTHDRPLAPDGPR</sequence>
<dbReference type="Proteomes" id="UP000325690">
    <property type="component" value="Unassembled WGS sequence"/>
</dbReference>
<evidence type="ECO:0000313" key="1">
    <source>
        <dbReference type="EMBL" id="KAB7757772.1"/>
    </source>
</evidence>
<reference evidence="1 2" key="1">
    <citation type="submission" date="2012-10" db="EMBL/GenBank/DDBJ databases">
        <title>The draft sequence of the Mycobacterium pheli genome.</title>
        <authorList>
            <person name="Pettersson B.M.F."/>
            <person name="Das S."/>
            <person name="Dasgupta S."/>
            <person name="Bhattacharya A."/>
            <person name="Kirsebom L.A."/>
        </authorList>
    </citation>
    <scope>NUCLEOTIDE SEQUENCE [LARGE SCALE GENOMIC DNA]</scope>
    <source>
        <strain evidence="1 2">CCUG 21000</strain>
    </source>
</reference>
<comment type="caution">
    <text evidence="1">The sequence shown here is derived from an EMBL/GenBank/DDBJ whole genome shotgun (WGS) entry which is preliminary data.</text>
</comment>
<keyword evidence="2" id="KW-1185">Reference proteome</keyword>
<organism evidence="1 2">
    <name type="scientific">Mycolicibacterium phlei DSM 43239 = CCUG 21000</name>
    <dbReference type="NCBI Taxonomy" id="1226750"/>
    <lineage>
        <taxon>Bacteria</taxon>
        <taxon>Bacillati</taxon>
        <taxon>Actinomycetota</taxon>
        <taxon>Actinomycetes</taxon>
        <taxon>Mycobacteriales</taxon>
        <taxon>Mycobacteriaceae</taxon>
        <taxon>Mycolicibacterium</taxon>
    </lineage>
</organism>
<dbReference type="AlphaFoldDB" id="A0A5N5V762"/>
<dbReference type="RefSeq" id="WP_236715827.1">
    <property type="nucleotide sequence ID" value="NZ_ANBO01000042.1"/>
</dbReference>
<dbReference type="GeneID" id="74301553"/>
<evidence type="ECO:0008006" key="3">
    <source>
        <dbReference type="Google" id="ProtNLM"/>
    </source>
</evidence>
<protein>
    <recommendedName>
        <fullName evidence="3">RNA polymerase sigma factor 70 region 4 type 2 domain-containing protein</fullName>
    </recommendedName>
</protein>